<comment type="caution">
    <text evidence="2">The sequence shown here is derived from an EMBL/GenBank/DDBJ whole genome shotgun (WGS) entry which is preliminary data.</text>
</comment>
<keyword evidence="3" id="KW-1185">Reference proteome</keyword>
<sequence length="108" mass="11754">MAHDYEASGSSRSHDEEAPGVQEPGVGGAVAKAVYDRDMAEVERECSALYVERVEAAEGHEVELALREAVATVWEEAATQREGVLRTAEGRVGESYKDVCRCEEQLAL</sequence>
<dbReference type="Proteomes" id="UP000479710">
    <property type="component" value="Unassembled WGS sequence"/>
</dbReference>
<protein>
    <submittedName>
        <fullName evidence="2">Uncharacterized protein</fullName>
    </submittedName>
</protein>
<name>A0A6G1BMU0_9ORYZ</name>
<proteinExistence type="predicted"/>
<organism evidence="2 3">
    <name type="scientific">Oryza meyeriana var. granulata</name>
    <dbReference type="NCBI Taxonomy" id="110450"/>
    <lineage>
        <taxon>Eukaryota</taxon>
        <taxon>Viridiplantae</taxon>
        <taxon>Streptophyta</taxon>
        <taxon>Embryophyta</taxon>
        <taxon>Tracheophyta</taxon>
        <taxon>Spermatophyta</taxon>
        <taxon>Magnoliopsida</taxon>
        <taxon>Liliopsida</taxon>
        <taxon>Poales</taxon>
        <taxon>Poaceae</taxon>
        <taxon>BOP clade</taxon>
        <taxon>Oryzoideae</taxon>
        <taxon>Oryzeae</taxon>
        <taxon>Oryzinae</taxon>
        <taxon>Oryza</taxon>
        <taxon>Oryza meyeriana</taxon>
    </lineage>
</organism>
<dbReference type="AlphaFoldDB" id="A0A6G1BMU0"/>
<evidence type="ECO:0000313" key="3">
    <source>
        <dbReference type="Proteomes" id="UP000479710"/>
    </source>
</evidence>
<gene>
    <name evidence="2" type="ORF">E2562_022135</name>
</gene>
<accession>A0A6G1BMU0</accession>
<feature type="region of interest" description="Disordered" evidence="1">
    <location>
        <begin position="1"/>
        <end position="29"/>
    </location>
</feature>
<evidence type="ECO:0000313" key="2">
    <source>
        <dbReference type="EMBL" id="KAF0889121.1"/>
    </source>
</evidence>
<reference evidence="2 3" key="1">
    <citation type="submission" date="2019-11" db="EMBL/GenBank/DDBJ databases">
        <title>Whole genome sequence of Oryza granulata.</title>
        <authorList>
            <person name="Li W."/>
        </authorList>
    </citation>
    <scope>NUCLEOTIDE SEQUENCE [LARGE SCALE GENOMIC DNA]</scope>
    <source>
        <strain evidence="3">cv. Menghai</strain>
        <tissue evidence="2">Leaf</tissue>
    </source>
</reference>
<dbReference type="EMBL" id="SPHZ02000012">
    <property type="protein sequence ID" value="KAF0889121.1"/>
    <property type="molecule type" value="Genomic_DNA"/>
</dbReference>
<evidence type="ECO:0000256" key="1">
    <source>
        <dbReference type="SAM" id="MobiDB-lite"/>
    </source>
</evidence>
<feature type="compositionally biased region" description="Basic and acidic residues" evidence="1">
    <location>
        <begin position="1"/>
        <end position="17"/>
    </location>
</feature>